<evidence type="ECO:0000313" key="2">
    <source>
        <dbReference type="Proteomes" id="UP000306509"/>
    </source>
</evidence>
<keyword evidence="2" id="KW-1185">Reference proteome</keyword>
<dbReference type="Proteomes" id="UP000306509">
    <property type="component" value="Unassembled WGS sequence"/>
</dbReference>
<dbReference type="RefSeq" id="WP_044289290.1">
    <property type="nucleotide sequence ID" value="NZ_CABMJZ010000006.1"/>
</dbReference>
<evidence type="ECO:0000313" key="1">
    <source>
        <dbReference type="EMBL" id="TLD00868.1"/>
    </source>
</evidence>
<dbReference type="STRING" id="180332.GCA_000797495_04023"/>
<comment type="caution">
    <text evidence="1">The sequence shown here is derived from an EMBL/GenBank/DDBJ whole genome shotgun (WGS) entry which is preliminary data.</text>
</comment>
<protein>
    <recommendedName>
        <fullName evidence="3">Metal-independent alpha-mannosidase</fullName>
    </recommendedName>
</protein>
<dbReference type="InterPro" id="IPR012341">
    <property type="entry name" value="6hp_glycosidase-like_sf"/>
</dbReference>
<dbReference type="Pfam" id="PF06824">
    <property type="entry name" value="Glyco_hydro_125"/>
    <property type="match status" value="1"/>
</dbReference>
<sequence length="441" mass="50365">MGVIVGNESKNLPESMECLLKDVREKLKDEDLFDMFRNCFTNTLDTTVKKMEDGTTYVITGDIPAMWLRDSVCQLRPYLILAGRDSEIADTLQGLIERQFQCIGIDPYANAFNEAANGHCWEKDETDMGPWIWERKYEVDSLCFPLQFSYLFWKNTGRTAHFNDTFAKGARKILEVFKREQYHEEKSEYRFIRKNCTFTDTLSRDGKGALVRSGIGMTWSGFRPSDDACTYGYLVPSNMFAVVVLGYLEEIAELILKDQELKEASGKLKEEIREGIETYGITRRDGFGEIYAYEVDGYGQFNLMDDANVPSLLAMSYLGYQGKSLPGRPGDEVAKNTRAFILSDGNPFYYEGKAARGIGSPHTPVRYIWHISLAMQGLTSDTQEEKRKILEVLKSTDGGKALMHEGFDVDDPTKYTREWFSWANAMFSELVLEYCGYHVNK</sequence>
<dbReference type="PIRSF" id="PIRSF028846">
    <property type="entry name" value="UCP028846"/>
    <property type="match status" value="1"/>
</dbReference>
<name>A0A4V6HRY2_9FIRM</name>
<dbReference type="PANTHER" id="PTHR31047">
    <property type="entry name" value="MEIOTICALLY UP-REGULATED GENE 157 PROTEIN"/>
    <property type="match status" value="1"/>
</dbReference>
<gene>
    <name evidence="1" type="ORF">DSM106044_02064</name>
</gene>
<organism evidence="1 2">
    <name type="scientific">Robinsoniella peoriensis</name>
    <dbReference type="NCBI Taxonomy" id="180332"/>
    <lineage>
        <taxon>Bacteria</taxon>
        <taxon>Bacillati</taxon>
        <taxon>Bacillota</taxon>
        <taxon>Clostridia</taxon>
        <taxon>Lachnospirales</taxon>
        <taxon>Lachnospiraceae</taxon>
        <taxon>Robinsoniella</taxon>
    </lineage>
</organism>
<dbReference type="InterPro" id="IPR008928">
    <property type="entry name" value="6-hairpin_glycosidase_sf"/>
</dbReference>
<proteinExistence type="predicted"/>
<reference evidence="1 2" key="1">
    <citation type="journal article" date="2019" name="Anaerobe">
        <title>Detection of Robinsoniella peoriensis in multiple bone samples of a trauma patient.</title>
        <authorList>
            <person name="Schrottner P."/>
            <person name="Hartwich K."/>
            <person name="Bunk B."/>
            <person name="Schober I."/>
            <person name="Helbig S."/>
            <person name="Rudolph W.W."/>
            <person name="Gunzer F."/>
        </authorList>
    </citation>
    <scope>NUCLEOTIDE SEQUENCE [LARGE SCALE GENOMIC DNA]</scope>
    <source>
        <strain evidence="1 2">DSM 106044</strain>
    </source>
</reference>
<dbReference type="EMBL" id="QGQD01000045">
    <property type="protein sequence ID" value="TLD00868.1"/>
    <property type="molecule type" value="Genomic_DNA"/>
</dbReference>
<dbReference type="GO" id="GO:0005975">
    <property type="term" value="P:carbohydrate metabolic process"/>
    <property type="evidence" value="ECO:0007669"/>
    <property type="project" value="InterPro"/>
</dbReference>
<dbReference type="AlphaFoldDB" id="A0A4V6HRY2"/>
<evidence type="ECO:0008006" key="3">
    <source>
        <dbReference type="Google" id="ProtNLM"/>
    </source>
</evidence>
<dbReference type="Gene3D" id="1.50.10.10">
    <property type="match status" value="1"/>
</dbReference>
<dbReference type="PANTHER" id="PTHR31047:SF0">
    <property type="entry name" value="MEIOTICALLY UP-REGULATED GENE 157 PROTEIN"/>
    <property type="match status" value="1"/>
</dbReference>
<dbReference type="SMART" id="SM01149">
    <property type="entry name" value="DUF1237"/>
    <property type="match status" value="1"/>
</dbReference>
<dbReference type="InterPro" id="IPR008313">
    <property type="entry name" value="GH125"/>
</dbReference>
<accession>A0A4V6HRY2</accession>
<dbReference type="SUPFAM" id="SSF48208">
    <property type="entry name" value="Six-hairpin glycosidases"/>
    <property type="match status" value="1"/>
</dbReference>